<accession>A0A6B0U2J3</accession>
<protein>
    <submittedName>
        <fullName evidence="2">Putative secreted protein</fullName>
    </submittedName>
</protein>
<evidence type="ECO:0000313" key="2">
    <source>
        <dbReference type="EMBL" id="MXU82556.1"/>
    </source>
</evidence>
<feature type="chain" id="PRO_5025540915" evidence="1">
    <location>
        <begin position="19"/>
        <end position="69"/>
    </location>
</feature>
<dbReference type="EMBL" id="GIFC01000473">
    <property type="protein sequence ID" value="MXU82556.1"/>
    <property type="molecule type" value="Transcribed_RNA"/>
</dbReference>
<evidence type="ECO:0000256" key="1">
    <source>
        <dbReference type="SAM" id="SignalP"/>
    </source>
</evidence>
<organism evidence="2">
    <name type="scientific">Ixodes ricinus</name>
    <name type="common">Common tick</name>
    <name type="synonym">Acarus ricinus</name>
    <dbReference type="NCBI Taxonomy" id="34613"/>
    <lineage>
        <taxon>Eukaryota</taxon>
        <taxon>Metazoa</taxon>
        <taxon>Ecdysozoa</taxon>
        <taxon>Arthropoda</taxon>
        <taxon>Chelicerata</taxon>
        <taxon>Arachnida</taxon>
        <taxon>Acari</taxon>
        <taxon>Parasitiformes</taxon>
        <taxon>Ixodida</taxon>
        <taxon>Ixodoidea</taxon>
        <taxon>Ixodidae</taxon>
        <taxon>Ixodinae</taxon>
        <taxon>Ixodes</taxon>
    </lineage>
</organism>
<keyword evidence="1" id="KW-0732">Signal</keyword>
<feature type="signal peptide" evidence="1">
    <location>
        <begin position="1"/>
        <end position="18"/>
    </location>
</feature>
<dbReference type="AlphaFoldDB" id="A0A6B0U2J3"/>
<reference evidence="2" key="1">
    <citation type="submission" date="2019-12" db="EMBL/GenBank/DDBJ databases">
        <title>An insight into the sialome of adult female Ixodes ricinus ticks feeding for 6 days.</title>
        <authorList>
            <person name="Perner J."/>
            <person name="Ribeiro J.M.C."/>
        </authorList>
    </citation>
    <scope>NUCLEOTIDE SEQUENCE</scope>
    <source>
        <strain evidence="2">Semi-engorged</strain>
        <tissue evidence="2">Salivary glands</tissue>
    </source>
</reference>
<proteinExistence type="predicted"/>
<sequence length="69" mass="7628">MMLIVLPGWILILHHTITIGPRANQLFMLAVCSDADHPDFCTSSKKETKLLVLNSTQAFCSLRSCVALL</sequence>
<name>A0A6B0U2J3_IXORI</name>